<accession>A0A5B7F6A8</accession>
<evidence type="ECO:0000313" key="3">
    <source>
        <dbReference type="Proteomes" id="UP000324222"/>
    </source>
</evidence>
<proteinExistence type="predicted"/>
<dbReference type="Proteomes" id="UP000324222">
    <property type="component" value="Unassembled WGS sequence"/>
</dbReference>
<reference evidence="2 3" key="1">
    <citation type="submission" date="2019-05" db="EMBL/GenBank/DDBJ databases">
        <title>Another draft genome of Portunus trituberculatus and its Hox gene families provides insights of decapod evolution.</title>
        <authorList>
            <person name="Jeong J.-H."/>
            <person name="Song I."/>
            <person name="Kim S."/>
            <person name="Choi T."/>
            <person name="Kim D."/>
            <person name="Ryu S."/>
            <person name="Kim W."/>
        </authorList>
    </citation>
    <scope>NUCLEOTIDE SEQUENCE [LARGE SCALE GENOMIC DNA]</scope>
    <source>
        <tissue evidence="2">Muscle</tissue>
    </source>
</reference>
<dbReference type="AlphaFoldDB" id="A0A5B7F6A8"/>
<name>A0A5B7F6A8_PORTR</name>
<dbReference type="EMBL" id="VSRR010004917">
    <property type="protein sequence ID" value="MPC41077.1"/>
    <property type="molecule type" value="Genomic_DNA"/>
</dbReference>
<keyword evidence="3" id="KW-1185">Reference proteome</keyword>
<protein>
    <submittedName>
        <fullName evidence="2">Uncharacterized protein</fullName>
    </submittedName>
</protein>
<sequence length="96" mass="10933">MCFVYSDSISTHNQTQQHCHCPFHPLHCLHHITPLPSREEKGATSQLGGGNLSLRLNGGKADRKDEVRSGYARYFKGKEGIKREKLRVREMAGEWI</sequence>
<organism evidence="2 3">
    <name type="scientific">Portunus trituberculatus</name>
    <name type="common">Swimming crab</name>
    <name type="synonym">Neptunus trituberculatus</name>
    <dbReference type="NCBI Taxonomy" id="210409"/>
    <lineage>
        <taxon>Eukaryota</taxon>
        <taxon>Metazoa</taxon>
        <taxon>Ecdysozoa</taxon>
        <taxon>Arthropoda</taxon>
        <taxon>Crustacea</taxon>
        <taxon>Multicrustacea</taxon>
        <taxon>Malacostraca</taxon>
        <taxon>Eumalacostraca</taxon>
        <taxon>Eucarida</taxon>
        <taxon>Decapoda</taxon>
        <taxon>Pleocyemata</taxon>
        <taxon>Brachyura</taxon>
        <taxon>Eubrachyura</taxon>
        <taxon>Portunoidea</taxon>
        <taxon>Portunidae</taxon>
        <taxon>Portuninae</taxon>
        <taxon>Portunus</taxon>
    </lineage>
</organism>
<feature type="region of interest" description="Disordered" evidence="1">
    <location>
        <begin position="39"/>
        <end position="59"/>
    </location>
</feature>
<gene>
    <name evidence="2" type="ORF">E2C01_034658</name>
</gene>
<comment type="caution">
    <text evidence="2">The sequence shown here is derived from an EMBL/GenBank/DDBJ whole genome shotgun (WGS) entry which is preliminary data.</text>
</comment>
<evidence type="ECO:0000313" key="2">
    <source>
        <dbReference type="EMBL" id="MPC41077.1"/>
    </source>
</evidence>
<evidence type="ECO:0000256" key="1">
    <source>
        <dbReference type="SAM" id="MobiDB-lite"/>
    </source>
</evidence>